<reference evidence="1 2" key="1">
    <citation type="submission" date="2012-12" db="EMBL/GenBank/DDBJ databases">
        <title>The Genome Sequence of Bacillus cereus VD021.</title>
        <authorList>
            <consortium name="The Broad Institute Genome Sequencing Platform"/>
            <consortium name="The Broad Institute Genome Sequencing Center for Infectious Disease"/>
            <person name="Feldgarden M."/>
            <person name="Van der Auwera G.A."/>
            <person name="Mahillon J."/>
            <person name="Duprez V."/>
            <person name="Timmery S."/>
            <person name="Mattelet C."/>
            <person name="Dierick K."/>
            <person name="Sun M."/>
            <person name="Yu Z."/>
            <person name="Zhu L."/>
            <person name="Hu X."/>
            <person name="Shank E.B."/>
            <person name="Swiecicka I."/>
            <person name="Hansen B.M."/>
            <person name="Andrup L."/>
            <person name="Walker B."/>
            <person name="Young S.K."/>
            <person name="Zeng Q."/>
            <person name="Gargeya S."/>
            <person name="Fitzgerald M."/>
            <person name="Haas B."/>
            <person name="Abouelleil A."/>
            <person name="Alvarado L."/>
            <person name="Arachchi H.M."/>
            <person name="Berlin A.M."/>
            <person name="Chapman S.B."/>
            <person name="Dewar J."/>
            <person name="Goldberg J."/>
            <person name="Griggs A."/>
            <person name="Gujja S."/>
            <person name="Hansen M."/>
            <person name="Howarth C."/>
            <person name="Imamovic A."/>
            <person name="Larimer J."/>
            <person name="McCowan C."/>
            <person name="Murphy C."/>
            <person name="Neiman D."/>
            <person name="Pearson M."/>
            <person name="Priest M."/>
            <person name="Roberts A."/>
            <person name="Saif S."/>
            <person name="Shea T."/>
            <person name="Sisk P."/>
            <person name="Sykes S."/>
            <person name="Wortman J."/>
            <person name="Nusbaum C."/>
            <person name="Birren B."/>
        </authorList>
    </citation>
    <scope>NUCLEOTIDE SEQUENCE [LARGE SCALE GENOMIC DNA]</scope>
    <source>
        <strain evidence="1 2">VD021</strain>
    </source>
</reference>
<dbReference type="EMBL" id="AHES01000017">
    <property type="protein sequence ID" value="EOO75485.1"/>
    <property type="molecule type" value="Genomic_DNA"/>
</dbReference>
<organism evidence="1 2">
    <name type="scientific">Bacillus cereus VD021</name>
    <dbReference type="NCBI Taxonomy" id="1053224"/>
    <lineage>
        <taxon>Bacteria</taxon>
        <taxon>Bacillati</taxon>
        <taxon>Bacillota</taxon>
        <taxon>Bacilli</taxon>
        <taxon>Bacillales</taxon>
        <taxon>Bacillaceae</taxon>
        <taxon>Bacillus</taxon>
        <taxon>Bacillus cereus group</taxon>
    </lineage>
</organism>
<dbReference type="Proteomes" id="UP000014040">
    <property type="component" value="Unassembled WGS sequence"/>
</dbReference>
<proteinExistence type="predicted"/>
<comment type="caution">
    <text evidence="1">The sequence shown here is derived from an EMBL/GenBank/DDBJ whole genome shotgun (WGS) entry which is preliminary data.</text>
</comment>
<evidence type="ECO:0000313" key="1">
    <source>
        <dbReference type="EMBL" id="EOO75485.1"/>
    </source>
</evidence>
<name>R8HRF9_BACCE</name>
<dbReference type="AlphaFoldDB" id="R8HRF9"/>
<sequence>MMYIMNSNFALVKQVGDLSESRINELMTRFNSRFPEIVRPNEQNIIFKRGVTGIGISPDQIVYMTQDNADRLNSEEIFDLLLEINDVLGLSRKARMVVNMEGTERFEGNILEKSRGILGDASDILQADAIGFRFVLTQELFRGDILIEPYLKDNQSVYYGMAFETQQIDLSDDAKKVLGAIFTYGIEKSKEAARNIFSL</sequence>
<evidence type="ECO:0000313" key="2">
    <source>
        <dbReference type="Proteomes" id="UP000014040"/>
    </source>
</evidence>
<dbReference type="PATRIC" id="fig|1053224.3.peg.2372"/>
<gene>
    <name evidence="1" type="ORF">IIC_02322</name>
</gene>
<accession>R8HRF9</accession>
<dbReference type="HOGENOM" id="CLU_1369783_0_0_9"/>
<protein>
    <submittedName>
        <fullName evidence="1">Uncharacterized protein</fullName>
    </submittedName>
</protein>